<dbReference type="PANTHER" id="PTHR43648:SF1">
    <property type="entry name" value="ELECTRON TRANSFER FLAVOPROTEIN BETA SUBUNIT LYSINE METHYLTRANSFERASE"/>
    <property type="match status" value="1"/>
</dbReference>
<dbReference type="OrthoDB" id="9785995at2"/>
<dbReference type="CDD" id="cd02440">
    <property type="entry name" value="AdoMet_MTases"/>
    <property type="match status" value="1"/>
</dbReference>
<proteinExistence type="predicted"/>
<dbReference type="SUPFAM" id="SSF53335">
    <property type="entry name" value="S-adenosyl-L-methionine-dependent methyltransferases"/>
    <property type="match status" value="1"/>
</dbReference>
<keyword evidence="2 3" id="KW-0808">Transferase</keyword>
<evidence type="ECO:0000313" key="4">
    <source>
        <dbReference type="Proteomes" id="UP000319449"/>
    </source>
</evidence>
<evidence type="ECO:0000313" key="3">
    <source>
        <dbReference type="EMBL" id="TWJ14336.1"/>
    </source>
</evidence>
<reference evidence="3 4" key="1">
    <citation type="submission" date="2019-07" db="EMBL/GenBank/DDBJ databases">
        <title>Genomic Encyclopedia of Archaeal and Bacterial Type Strains, Phase II (KMG-II): from individual species to whole genera.</title>
        <authorList>
            <person name="Goeker M."/>
        </authorList>
    </citation>
    <scope>NUCLEOTIDE SEQUENCE [LARGE SCALE GENOMIC DNA]</scope>
    <source>
        <strain evidence="3 4">ATCC BAA-1139</strain>
    </source>
</reference>
<dbReference type="RefSeq" id="WP_145025005.1">
    <property type="nucleotide sequence ID" value="NZ_VLLN01000028.1"/>
</dbReference>
<keyword evidence="4" id="KW-1185">Reference proteome</keyword>
<evidence type="ECO:0000256" key="1">
    <source>
        <dbReference type="ARBA" id="ARBA00022603"/>
    </source>
</evidence>
<dbReference type="GO" id="GO:0008276">
    <property type="term" value="F:protein methyltransferase activity"/>
    <property type="evidence" value="ECO:0007669"/>
    <property type="project" value="TreeGrafter"/>
</dbReference>
<dbReference type="EMBL" id="VLLN01000028">
    <property type="protein sequence ID" value="TWJ14336.1"/>
    <property type="molecule type" value="Genomic_DNA"/>
</dbReference>
<accession>A0A562V8V6</accession>
<dbReference type="AlphaFoldDB" id="A0A562V8V6"/>
<name>A0A562V8V6_9BACT</name>
<keyword evidence="1 3" id="KW-0489">Methyltransferase</keyword>
<keyword evidence="3" id="KW-0687">Ribonucleoprotein</keyword>
<dbReference type="Gene3D" id="3.40.50.150">
    <property type="entry name" value="Vaccinia Virus protein VP39"/>
    <property type="match status" value="1"/>
</dbReference>
<comment type="caution">
    <text evidence="3">The sequence shown here is derived from an EMBL/GenBank/DDBJ whole genome shotgun (WGS) entry which is preliminary data.</text>
</comment>
<keyword evidence="3" id="KW-0689">Ribosomal protein</keyword>
<dbReference type="PANTHER" id="PTHR43648">
    <property type="entry name" value="ELECTRON TRANSFER FLAVOPROTEIN BETA SUBUNIT LYSINE METHYLTRANSFERASE"/>
    <property type="match status" value="1"/>
</dbReference>
<dbReference type="Proteomes" id="UP000319449">
    <property type="component" value="Unassembled WGS sequence"/>
</dbReference>
<dbReference type="GO" id="GO:0032259">
    <property type="term" value="P:methylation"/>
    <property type="evidence" value="ECO:0007669"/>
    <property type="project" value="UniProtKB-KW"/>
</dbReference>
<dbReference type="GO" id="GO:0005840">
    <property type="term" value="C:ribosome"/>
    <property type="evidence" value="ECO:0007669"/>
    <property type="project" value="UniProtKB-KW"/>
</dbReference>
<dbReference type="InterPro" id="IPR050078">
    <property type="entry name" value="Ribosomal_L11_MeTrfase_PrmA"/>
</dbReference>
<gene>
    <name evidence="3" type="ORF">JN12_03422</name>
</gene>
<organism evidence="3 4">
    <name type="scientific">Geobacter argillaceus</name>
    <dbReference type="NCBI Taxonomy" id="345631"/>
    <lineage>
        <taxon>Bacteria</taxon>
        <taxon>Pseudomonadati</taxon>
        <taxon>Thermodesulfobacteriota</taxon>
        <taxon>Desulfuromonadia</taxon>
        <taxon>Geobacterales</taxon>
        <taxon>Geobacteraceae</taxon>
        <taxon>Geobacter</taxon>
    </lineage>
</organism>
<sequence length="197" mass="21343">MSGRIFEPSTIGGFTIVPEGAPAPDNGIPLFLGKRGAFGSGEHETTASCLEVMRSLPGVAGARVLDLGSGTGILAIASAKLQAASVVAIDLDWRAATSCHDNVRINREERRVLTVCGELACLANHQFDLILANIYADILLAVADQLVSLTRPGGSILLSGIPLQDKYDIWRRYDNQGCELVNSRIMEEYVTYLWRKR</sequence>
<dbReference type="InterPro" id="IPR029063">
    <property type="entry name" value="SAM-dependent_MTases_sf"/>
</dbReference>
<evidence type="ECO:0000256" key="2">
    <source>
        <dbReference type="ARBA" id="ARBA00022679"/>
    </source>
</evidence>
<dbReference type="Pfam" id="PF06325">
    <property type="entry name" value="PrmA"/>
    <property type="match status" value="1"/>
</dbReference>
<protein>
    <submittedName>
        <fullName evidence="3">[LSU ribosomal protein L11P]-lysine N-methyltransferase</fullName>
    </submittedName>
</protein>